<evidence type="ECO:0008006" key="3">
    <source>
        <dbReference type="Google" id="ProtNLM"/>
    </source>
</evidence>
<name>Q46P55_CUPPJ</name>
<sequence>MSEDLNQEKLRQLAATVATQIAEEDRSAVLALMRQLLVIRDSALPRYEQARAAYRATAQSGGAWALAKMAAGALKEYAWDSRSTSTRLGLSGLAIVAAAFARRGLGIAAVGALFGVPLWIVFGAGGQFPDLLIEELSKMEKPNGRDDAQ</sequence>
<accession>Q46P55</accession>
<dbReference type="OrthoDB" id="8450075at2"/>
<dbReference type="KEGG" id="reu:Reut_B5735"/>
<evidence type="ECO:0000313" key="2">
    <source>
        <dbReference type="EMBL" id="AAZ65079.1"/>
    </source>
</evidence>
<keyword evidence="1" id="KW-1133">Transmembrane helix</keyword>
<keyword evidence="1" id="KW-0812">Transmembrane</keyword>
<gene>
    <name evidence="2" type="ordered locus">Reut_B5735</name>
</gene>
<organism evidence="2">
    <name type="scientific">Cupriavidus pinatubonensis (strain JMP 134 / LMG 1197)</name>
    <name type="common">Cupriavidus necator (strain JMP 134)</name>
    <dbReference type="NCBI Taxonomy" id="264198"/>
    <lineage>
        <taxon>Bacteria</taxon>
        <taxon>Pseudomonadati</taxon>
        <taxon>Pseudomonadota</taxon>
        <taxon>Betaproteobacteria</taxon>
        <taxon>Burkholderiales</taxon>
        <taxon>Burkholderiaceae</taxon>
        <taxon>Cupriavidus</taxon>
    </lineage>
</organism>
<proteinExistence type="predicted"/>
<keyword evidence="1" id="KW-0472">Membrane</keyword>
<feature type="transmembrane region" description="Helical" evidence="1">
    <location>
        <begin position="104"/>
        <end position="122"/>
    </location>
</feature>
<dbReference type="HOGENOM" id="CLU_1786025_0_0_4"/>
<reference evidence="2" key="1">
    <citation type="submission" date="2005-08" db="EMBL/GenBank/DDBJ databases">
        <title>Complete sequence of chromosome 2 of Ralstonia eutropha JMP134.</title>
        <authorList>
            <person name="Copeland A."/>
            <person name="Lucas S."/>
            <person name="Lapidus A."/>
            <person name="Barry K."/>
            <person name="Detter J.C."/>
            <person name="Glavina T."/>
            <person name="Hammon N."/>
            <person name="Israni S."/>
            <person name="Pitluck S."/>
            <person name="Goltsman E."/>
            <person name="Martinez M."/>
            <person name="Schmutz J."/>
            <person name="Larimer F."/>
            <person name="Land M."/>
            <person name="Lykidis A."/>
            <person name="Richardson P."/>
        </authorList>
    </citation>
    <scope>NUCLEOTIDE SEQUENCE [LARGE SCALE GENOMIC DNA]</scope>
    <source>
        <strain evidence="2">JMP134</strain>
    </source>
</reference>
<protein>
    <recommendedName>
        <fullName evidence="3">Transmembrane protein</fullName>
    </recommendedName>
</protein>
<dbReference type="eggNOG" id="ENOG503369V">
    <property type="taxonomic scope" value="Bacteria"/>
</dbReference>
<dbReference type="EMBL" id="CP000091">
    <property type="protein sequence ID" value="AAZ65079.1"/>
    <property type="molecule type" value="Genomic_DNA"/>
</dbReference>
<evidence type="ECO:0000256" key="1">
    <source>
        <dbReference type="SAM" id="Phobius"/>
    </source>
</evidence>
<dbReference type="AlphaFoldDB" id="Q46P55"/>